<feature type="region of interest" description="Disordered" evidence="1">
    <location>
        <begin position="36"/>
        <end position="96"/>
    </location>
</feature>
<reference evidence="2 3" key="1">
    <citation type="submission" date="2019-11" db="EMBL/GenBank/DDBJ databases">
        <title>Genome sequences of 17 halophilic strains isolated from different environments.</title>
        <authorList>
            <person name="Furrow R.E."/>
        </authorList>
    </citation>
    <scope>NUCLEOTIDE SEQUENCE [LARGE SCALE GENOMIC DNA]</scope>
    <source>
        <strain evidence="2 3">SL-4</strain>
    </source>
</reference>
<sequence length="135" mass="13961">MNQYPSNYSFGDQNRVVFGGGGMFNPGAGGGFGGMLPPGMWGGGTGGQWQQPFPWGGSGGGGWQPQPSSPGQWVGPGGLPPGYNGGSWGGAFPPSGQSQHDLYRTCINNCAAQFGSNDQAYFNCINRCRSQYLGG</sequence>
<dbReference type="OrthoDB" id="9990335at2"/>
<dbReference type="EMBL" id="WMFA01000001">
    <property type="protein sequence ID" value="MYL69372.1"/>
    <property type="molecule type" value="Genomic_DNA"/>
</dbReference>
<evidence type="ECO:0000256" key="1">
    <source>
        <dbReference type="SAM" id="MobiDB-lite"/>
    </source>
</evidence>
<feature type="compositionally biased region" description="Gly residues" evidence="1">
    <location>
        <begin position="36"/>
        <end position="47"/>
    </location>
</feature>
<evidence type="ECO:0000313" key="3">
    <source>
        <dbReference type="Proteomes" id="UP000450457"/>
    </source>
</evidence>
<evidence type="ECO:0000313" key="2">
    <source>
        <dbReference type="EMBL" id="MYL69372.1"/>
    </source>
</evidence>
<protein>
    <submittedName>
        <fullName evidence="2">Uncharacterized protein</fullName>
    </submittedName>
</protein>
<accession>A0A845F577</accession>
<dbReference type="GeneID" id="78005514"/>
<feature type="compositionally biased region" description="Low complexity" evidence="1">
    <location>
        <begin position="64"/>
        <end position="73"/>
    </location>
</feature>
<dbReference type="AlphaFoldDB" id="A0A845F577"/>
<gene>
    <name evidence="2" type="ORF">GLW00_00840</name>
</gene>
<dbReference type="RefSeq" id="WP_160910585.1">
    <property type="nucleotide sequence ID" value="NZ_WMFA01000001.1"/>
</dbReference>
<organism evidence="2 3">
    <name type="scientific">Halobacillus litoralis</name>
    <dbReference type="NCBI Taxonomy" id="45668"/>
    <lineage>
        <taxon>Bacteria</taxon>
        <taxon>Bacillati</taxon>
        <taxon>Bacillota</taxon>
        <taxon>Bacilli</taxon>
        <taxon>Bacillales</taxon>
        <taxon>Bacillaceae</taxon>
        <taxon>Halobacillus</taxon>
    </lineage>
</organism>
<proteinExistence type="predicted"/>
<name>A0A845F577_9BACI</name>
<dbReference type="Proteomes" id="UP000450457">
    <property type="component" value="Unassembled WGS sequence"/>
</dbReference>
<comment type="caution">
    <text evidence="2">The sequence shown here is derived from an EMBL/GenBank/DDBJ whole genome shotgun (WGS) entry which is preliminary data.</text>
</comment>